<sequence>KALNLPVGGTKISDNIFSAILKSFTNIGRSSSEVATNLLDAGLTDTGYGILIGQTPPEIPDEHNLALELTSNSSAITEALMRKDRNQIQQAIDLVVKVLPPLPKTGTSDPKLAKKPTAPHENVAMKDEEATSTSVTESQAPSNEVSNSFSAARFLMDEDFKPDISARTLAALAYSSSSQIKESNKEAAITSN</sequence>
<accession>A0ACC0EVB5</accession>
<evidence type="ECO:0000313" key="2">
    <source>
        <dbReference type="Proteomes" id="UP001060170"/>
    </source>
</evidence>
<evidence type="ECO:0000313" key="1">
    <source>
        <dbReference type="EMBL" id="KAI7961694.1"/>
    </source>
</evidence>
<proteinExistence type="predicted"/>
<name>A0ACC0EVB5_9BASI</name>
<dbReference type="Proteomes" id="UP001060170">
    <property type="component" value="Chromosome 2"/>
</dbReference>
<comment type="caution">
    <text evidence="1">The sequence shown here is derived from an EMBL/GenBank/DDBJ whole genome shotgun (WGS) entry which is preliminary data.</text>
</comment>
<reference evidence="2" key="1">
    <citation type="journal article" date="2018" name="BMC Genomics">
        <title>Genomic insights into host adaptation between the wheat stripe rust pathogen (Puccinia striiformis f. sp. tritici) and the barley stripe rust pathogen (Puccinia striiformis f. sp. hordei).</title>
        <authorList>
            <person name="Xia C."/>
            <person name="Wang M."/>
            <person name="Yin C."/>
            <person name="Cornejo O.E."/>
            <person name="Hulbert S.H."/>
            <person name="Chen X."/>
        </authorList>
    </citation>
    <scope>NUCLEOTIDE SEQUENCE [LARGE SCALE GENOMIC DNA]</scope>
    <source>
        <strain evidence="2">93-210</strain>
    </source>
</reference>
<feature type="non-terminal residue" evidence="1">
    <location>
        <position position="1"/>
    </location>
</feature>
<keyword evidence="2" id="KW-1185">Reference proteome</keyword>
<organism evidence="1 2">
    <name type="scientific">Puccinia striiformis f. sp. tritici</name>
    <dbReference type="NCBI Taxonomy" id="168172"/>
    <lineage>
        <taxon>Eukaryota</taxon>
        <taxon>Fungi</taxon>
        <taxon>Dikarya</taxon>
        <taxon>Basidiomycota</taxon>
        <taxon>Pucciniomycotina</taxon>
        <taxon>Pucciniomycetes</taxon>
        <taxon>Pucciniales</taxon>
        <taxon>Pucciniaceae</taxon>
        <taxon>Puccinia</taxon>
    </lineage>
</organism>
<reference evidence="1 2" key="3">
    <citation type="journal article" date="2022" name="Microbiol. Spectr.">
        <title>Folding features and dynamics of 3D genome architecture in plant fungal pathogens.</title>
        <authorList>
            <person name="Xia C."/>
        </authorList>
    </citation>
    <scope>NUCLEOTIDE SEQUENCE [LARGE SCALE GENOMIC DNA]</scope>
    <source>
        <strain evidence="1 2">93-210</strain>
    </source>
</reference>
<protein>
    <submittedName>
        <fullName evidence="1">Uncharacterized protein</fullName>
    </submittedName>
</protein>
<dbReference type="EMBL" id="CM045866">
    <property type="protein sequence ID" value="KAI7961694.1"/>
    <property type="molecule type" value="Genomic_DNA"/>
</dbReference>
<gene>
    <name evidence="1" type="ORF">MJO28_002183</name>
</gene>
<reference evidence="2" key="2">
    <citation type="journal article" date="2018" name="Mol. Plant Microbe Interact.">
        <title>Genome sequence resources for the wheat stripe rust pathogen (Puccinia striiformis f. sp. tritici) and the barley stripe rust pathogen (Puccinia striiformis f. sp. hordei).</title>
        <authorList>
            <person name="Xia C."/>
            <person name="Wang M."/>
            <person name="Yin C."/>
            <person name="Cornejo O.E."/>
            <person name="Hulbert S.H."/>
            <person name="Chen X."/>
        </authorList>
    </citation>
    <scope>NUCLEOTIDE SEQUENCE [LARGE SCALE GENOMIC DNA]</scope>
    <source>
        <strain evidence="2">93-210</strain>
    </source>
</reference>